<evidence type="ECO:0000256" key="1">
    <source>
        <dbReference type="SAM" id="SignalP"/>
    </source>
</evidence>
<feature type="chain" id="PRO_5026663382" description="Fibronectin type-III domain-containing protein" evidence="1">
    <location>
        <begin position="21"/>
        <end position="640"/>
    </location>
</feature>
<name>A0A6N4SUD4_CYTH3</name>
<dbReference type="Pfam" id="PF13585">
    <property type="entry name" value="CHU_C"/>
    <property type="match status" value="1"/>
</dbReference>
<dbReference type="Gene3D" id="2.60.40.10">
    <property type="entry name" value="Immunoglobulins"/>
    <property type="match status" value="3"/>
</dbReference>
<gene>
    <name evidence="3" type="ordered locus">CHU_2674</name>
</gene>
<dbReference type="KEGG" id="chu:CHU_2674"/>
<evidence type="ECO:0000313" key="4">
    <source>
        <dbReference type="Proteomes" id="UP000001822"/>
    </source>
</evidence>
<proteinExistence type="predicted"/>
<dbReference type="InterPro" id="IPR003961">
    <property type="entry name" value="FN3_dom"/>
</dbReference>
<dbReference type="NCBIfam" id="TIGR04131">
    <property type="entry name" value="Bac_Flav_CTERM"/>
    <property type="match status" value="1"/>
</dbReference>
<accession>A0A6N4SUD4</accession>
<dbReference type="InterPro" id="IPR035986">
    <property type="entry name" value="PKD_dom_sf"/>
</dbReference>
<evidence type="ECO:0000313" key="3">
    <source>
        <dbReference type="EMBL" id="ABG59926.1"/>
    </source>
</evidence>
<keyword evidence="1" id="KW-0732">Signal</keyword>
<dbReference type="InterPro" id="IPR013783">
    <property type="entry name" value="Ig-like_fold"/>
</dbReference>
<dbReference type="EMBL" id="CP000383">
    <property type="protein sequence ID" value="ABG59926.1"/>
    <property type="molecule type" value="Genomic_DNA"/>
</dbReference>
<dbReference type="InterPro" id="IPR036116">
    <property type="entry name" value="FN3_sf"/>
</dbReference>
<evidence type="ECO:0000259" key="2">
    <source>
        <dbReference type="PROSITE" id="PS50853"/>
    </source>
</evidence>
<feature type="signal peptide" evidence="1">
    <location>
        <begin position="1"/>
        <end position="20"/>
    </location>
</feature>
<keyword evidence="4" id="KW-1185">Reference proteome</keyword>
<organism evidence="3 4">
    <name type="scientific">Cytophaga hutchinsonii (strain ATCC 33406 / DSM 1761 / CIP 103989 / NBRC 15051 / NCIMB 9469 / D465)</name>
    <dbReference type="NCBI Taxonomy" id="269798"/>
    <lineage>
        <taxon>Bacteria</taxon>
        <taxon>Pseudomonadati</taxon>
        <taxon>Bacteroidota</taxon>
        <taxon>Cytophagia</taxon>
        <taxon>Cytophagales</taxon>
        <taxon>Cytophagaceae</taxon>
        <taxon>Cytophaga</taxon>
    </lineage>
</organism>
<protein>
    <recommendedName>
        <fullName evidence="2">Fibronectin type-III domain-containing protein</fullName>
    </recommendedName>
</protein>
<sequence>MSINLYNLLKRITTFFLALAACISVLELHAQIHAEFSVDATKGCIPFTVNITDLSGSTSATPFYNYDYLGGTQGGFTTSKVHTYTTPGTYRIHQFITTDIPANSYDVDIVVVASPTPVITLKSCAGNIVDVTVDAVYDQYLIDFNDGSAKQTAAPGSTTSYMYGSEGMKSVTVTGSFNPNTTTCGSKTSTVYALTAVVKPDIIDLRMLKQHTSAGSIRLNFNALQGQNYRIEQCVTGGTFLPVSTFTAGASGIQTYTDINLNTQANDYQYRIVAFNDCGTEIPSDIIYSVGIDATPANMVNNIFWNNDGPVNSFDVYRNGVVLVHLPGASTGYPDNAVICGFSYTYQTTATYTTTTLSGVPHKSYSIDTTIIATSTVIPPTLTDVNSTMNGNTATISWTNAVGISSYNLYVSQNGGAYSLAAKPGSSPYSYSVPNTSDRYCFQLTYSDNCNNTSLPSNLTCPVTLQGVQTGSNIILSWTPYSGYNSGAVSYTVQKIDEAGNVLTEIPATGTTYTETVTLTEPYLNYRIKVTTANPAFTTGFSNNSLFKFEAQVFVPDIFTPNGDGVNDHFIVKSKYVSTYNITIYTRWGEVVYVSSDINAGWNGMNNTEYAQDGAYTYKIIGTDIHNNEFIHTGTLTLAR</sequence>
<dbReference type="SUPFAM" id="SSF49299">
    <property type="entry name" value="PKD domain"/>
    <property type="match status" value="1"/>
</dbReference>
<dbReference type="Proteomes" id="UP000001822">
    <property type="component" value="Chromosome"/>
</dbReference>
<dbReference type="AlphaFoldDB" id="A0A6N4SUD4"/>
<dbReference type="InterPro" id="IPR026341">
    <property type="entry name" value="T9SS_type_B"/>
</dbReference>
<dbReference type="PROSITE" id="PS50853">
    <property type="entry name" value="FN3"/>
    <property type="match status" value="1"/>
</dbReference>
<dbReference type="SUPFAM" id="SSF49265">
    <property type="entry name" value="Fibronectin type III"/>
    <property type="match status" value="1"/>
</dbReference>
<reference evidence="3 4" key="1">
    <citation type="journal article" date="2007" name="Appl. Environ. Microbiol.">
        <title>Genome sequence of the cellulolytic gliding bacterium Cytophaga hutchinsonii.</title>
        <authorList>
            <person name="Xie G."/>
            <person name="Bruce D.C."/>
            <person name="Challacombe J.F."/>
            <person name="Chertkov O."/>
            <person name="Detter J.C."/>
            <person name="Gilna P."/>
            <person name="Han C.S."/>
            <person name="Lucas S."/>
            <person name="Misra M."/>
            <person name="Myers G.L."/>
            <person name="Richardson P."/>
            <person name="Tapia R."/>
            <person name="Thayer N."/>
            <person name="Thompson L.S."/>
            <person name="Brettin T.S."/>
            <person name="Henrissat B."/>
            <person name="Wilson D.B."/>
            <person name="McBride M.J."/>
        </authorList>
    </citation>
    <scope>NUCLEOTIDE SEQUENCE [LARGE SCALE GENOMIC DNA]</scope>
    <source>
        <strain evidence="4">ATCC 33406 / DSM 1761 / CIP 103989 / NBRC 15051 / NCIMB 9469 / D465</strain>
    </source>
</reference>
<feature type="domain" description="Fibronectin type-III" evidence="2">
    <location>
        <begin position="455"/>
        <end position="552"/>
    </location>
</feature>